<name>A0ABV8FPF3_9ACTN</name>
<dbReference type="EMBL" id="JBHSBH010000010">
    <property type="protein sequence ID" value="MFC3997259.1"/>
    <property type="molecule type" value="Genomic_DNA"/>
</dbReference>
<feature type="domain" description="Carrier" evidence="1">
    <location>
        <begin position="1"/>
        <end position="80"/>
    </location>
</feature>
<dbReference type="RefSeq" id="WP_378534085.1">
    <property type="nucleotide sequence ID" value="NZ_JBHSBH010000010.1"/>
</dbReference>
<evidence type="ECO:0000313" key="2">
    <source>
        <dbReference type="EMBL" id="MFC3997259.1"/>
    </source>
</evidence>
<reference evidence="3" key="1">
    <citation type="journal article" date="2019" name="Int. J. Syst. Evol. Microbiol.">
        <title>The Global Catalogue of Microorganisms (GCM) 10K type strain sequencing project: providing services to taxonomists for standard genome sequencing and annotation.</title>
        <authorList>
            <consortium name="The Broad Institute Genomics Platform"/>
            <consortium name="The Broad Institute Genome Sequencing Center for Infectious Disease"/>
            <person name="Wu L."/>
            <person name="Ma J."/>
        </authorList>
    </citation>
    <scope>NUCLEOTIDE SEQUENCE [LARGE SCALE GENOMIC DNA]</scope>
    <source>
        <strain evidence="3">TBRC 1826</strain>
    </source>
</reference>
<dbReference type="PROSITE" id="PS50075">
    <property type="entry name" value="CARRIER"/>
    <property type="match status" value="1"/>
</dbReference>
<dbReference type="Pfam" id="PF00550">
    <property type="entry name" value="PP-binding"/>
    <property type="match status" value="1"/>
</dbReference>
<keyword evidence="3" id="KW-1185">Reference proteome</keyword>
<proteinExistence type="predicted"/>
<evidence type="ECO:0000259" key="1">
    <source>
        <dbReference type="PROSITE" id="PS50075"/>
    </source>
</evidence>
<gene>
    <name evidence="2" type="ORF">ACFOVU_15110</name>
</gene>
<protein>
    <submittedName>
        <fullName evidence="2">Acyl carrier protein</fullName>
    </submittedName>
</protein>
<dbReference type="InterPro" id="IPR009081">
    <property type="entry name" value="PP-bd_ACP"/>
</dbReference>
<dbReference type="Proteomes" id="UP001595847">
    <property type="component" value="Unassembled WGS sequence"/>
</dbReference>
<evidence type="ECO:0000313" key="3">
    <source>
        <dbReference type="Proteomes" id="UP001595847"/>
    </source>
</evidence>
<dbReference type="InterPro" id="IPR036736">
    <property type="entry name" value="ACP-like_sf"/>
</dbReference>
<comment type="caution">
    <text evidence="2">The sequence shown here is derived from an EMBL/GenBank/DDBJ whole genome shotgun (WGS) entry which is preliminary data.</text>
</comment>
<dbReference type="Gene3D" id="1.10.1200.10">
    <property type="entry name" value="ACP-like"/>
    <property type="match status" value="1"/>
</dbReference>
<organism evidence="2 3">
    <name type="scientific">Nocardiopsis sediminis</name>
    <dbReference type="NCBI Taxonomy" id="1778267"/>
    <lineage>
        <taxon>Bacteria</taxon>
        <taxon>Bacillati</taxon>
        <taxon>Actinomycetota</taxon>
        <taxon>Actinomycetes</taxon>
        <taxon>Streptosporangiales</taxon>
        <taxon>Nocardiopsidaceae</taxon>
        <taxon>Nocardiopsis</taxon>
    </lineage>
</organism>
<dbReference type="SUPFAM" id="SSF47336">
    <property type="entry name" value="ACP-like"/>
    <property type="match status" value="1"/>
</dbReference>
<sequence>MSDADTIKKILVSDVYVEVPPDRMGEQDSLRDVLGVDSLGFVELRAQIEETFEVTVSDDDFTPEHFSTIASLCALIEKLRSPAAA</sequence>
<accession>A0ABV8FPF3</accession>